<name>A0A218WEP0_PUNGR</name>
<keyword evidence="3" id="KW-0808">Transferase</keyword>
<dbReference type="AlphaFoldDB" id="A0A218WEP0"/>
<organism evidence="8 10">
    <name type="scientific">Punica granatum</name>
    <name type="common">Pomegranate</name>
    <dbReference type="NCBI Taxonomy" id="22663"/>
    <lineage>
        <taxon>Eukaryota</taxon>
        <taxon>Viridiplantae</taxon>
        <taxon>Streptophyta</taxon>
        <taxon>Embryophyta</taxon>
        <taxon>Tracheophyta</taxon>
        <taxon>Spermatophyta</taxon>
        <taxon>Magnoliopsida</taxon>
        <taxon>eudicotyledons</taxon>
        <taxon>Gunneridae</taxon>
        <taxon>Pentapetalae</taxon>
        <taxon>rosids</taxon>
        <taxon>malvids</taxon>
        <taxon>Myrtales</taxon>
        <taxon>Lythraceae</taxon>
        <taxon>Punica</taxon>
    </lineage>
</organism>
<sequence>MEKKPNLIKKANGQSMSTFIFFFLICFIVLLLHFFDFGGAKSGVSSLFISYYHSQDDVPARSCVLNVTDESSNVDPCSGRYIYVHNLPQRFNDDLLKNCRAIAKWNDVCWFVSNSGLGPKVEDPRGILSNGSWYSTYQFFLEPIFRARMKQYRCLTNDSSLASAIYVPFYAGLDVGRHLWGYNVSVRDALAHELAQWVSARPEWKRMWGRDHFVVGGRISWDYRRNIDNDSEWGNNFMNLPESKNMTLLSIESTLWTNEFAIPYPTYFHPSTILEVSQWQERMRNQNRKYLFSFVGAPRPKSKESIRSNLVEQCSQASNSSSTDTCFLLACRSGKNNKCNDPCEIIRVFQNSVFCLQPPGDSHTRRSTFDSILAGCIPVFFHPGSAYVQYLWYFPSNYTKYSVYIPEEDVRSRRVNIGHRLMSISSIEVEAMREEVIGMIPRIVYANPRNDGLPEFEDAFDVAIKGVLGRIEAIRRRISQGEDPSVGFSDWDSRKFDLPSVV</sequence>
<evidence type="ECO:0000313" key="8">
    <source>
        <dbReference type="EMBL" id="OWM70959.1"/>
    </source>
</evidence>
<dbReference type="GeneID" id="116193787"/>
<comment type="subcellular location">
    <subcellularLocation>
        <location evidence="1">Golgi apparatus membrane</location>
        <topology evidence="1">Single-pass type II membrane protein</topology>
    </subcellularLocation>
</comment>
<comment type="caution">
    <text evidence="8">The sequence shown here is derived from an EMBL/GenBank/DDBJ whole genome shotgun (WGS) entry which is preliminary data.</text>
</comment>
<reference evidence="8" key="2">
    <citation type="submission" date="2017-06" db="EMBL/GenBank/DDBJ databases">
        <title>The pomegranate genome and the genomics of punicalagin biosynthesis.</title>
        <authorList>
            <person name="Xu C."/>
        </authorList>
    </citation>
    <scope>NUCLEOTIDE SEQUENCE [LARGE SCALE GENOMIC DNA]</scope>
    <source>
        <tissue evidence="8">Fresh leaf</tissue>
    </source>
</reference>
<protein>
    <recommendedName>
        <fullName evidence="7">Exostosin GT47 domain-containing protein</fullName>
    </recommendedName>
</protein>
<dbReference type="EMBL" id="PGOL01002562">
    <property type="protein sequence ID" value="PKI47005.1"/>
    <property type="molecule type" value="Genomic_DNA"/>
</dbReference>
<dbReference type="OrthoDB" id="1924787at2759"/>
<dbReference type="PANTHER" id="PTHR11062:SF204">
    <property type="entry name" value="XYLOGLUCAN GALACTOSYLTRANSFERASE GT15-RELATED"/>
    <property type="match status" value="1"/>
</dbReference>
<dbReference type="GO" id="GO:0016757">
    <property type="term" value="F:glycosyltransferase activity"/>
    <property type="evidence" value="ECO:0007669"/>
    <property type="project" value="UniProtKB-KW"/>
</dbReference>
<reference evidence="10" key="1">
    <citation type="journal article" date="2017" name="Plant J.">
        <title>The pomegranate (Punica granatum L.) genome and the genomics of punicalagin biosynthesis.</title>
        <authorList>
            <person name="Qin G."/>
            <person name="Xu C."/>
            <person name="Ming R."/>
            <person name="Tang H."/>
            <person name="Guyot R."/>
            <person name="Kramer E.M."/>
            <person name="Hu Y."/>
            <person name="Yi X."/>
            <person name="Qi Y."/>
            <person name="Xu X."/>
            <person name="Gao Z."/>
            <person name="Pan H."/>
            <person name="Jian J."/>
            <person name="Tian Y."/>
            <person name="Yue Z."/>
            <person name="Xu Y."/>
        </authorList>
    </citation>
    <scope>NUCLEOTIDE SEQUENCE [LARGE SCALE GENOMIC DNA]</scope>
    <source>
        <strain evidence="10">cv. Dabenzi</strain>
    </source>
</reference>
<evidence type="ECO:0000259" key="7">
    <source>
        <dbReference type="Pfam" id="PF03016"/>
    </source>
</evidence>
<feature type="domain" description="Exostosin GT47" evidence="7">
    <location>
        <begin position="77"/>
        <end position="414"/>
    </location>
</feature>
<dbReference type="InterPro" id="IPR004263">
    <property type="entry name" value="Exostosin"/>
</dbReference>
<dbReference type="GO" id="GO:0000139">
    <property type="term" value="C:Golgi membrane"/>
    <property type="evidence" value="ECO:0007669"/>
    <property type="project" value="UniProtKB-SubCell"/>
</dbReference>
<evidence type="ECO:0000313" key="11">
    <source>
        <dbReference type="Proteomes" id="UP000233551"/>
    </source>
</evidence>
<keyword evidence="5" id="KW-0333">Golgi apparatus</keyword>
<proteinExistence type="inferred from homology"/>
<keyword evidence="6" id="KW-0472">Membrane</keyword>
<dbReference type="Pfam" id="PF03016">
    <property type="entry name" value="Exostosin_GT47"/>
    <property type="match status" value="1"/>
</dbReference>
<keyword evidence="11" id="KW-1185">Reference proteome</keyword>
<dbReference type="EMBL" id="MTKT01004581">
    <property type="protein sequence ID" value="OWM70959.1"/>
    <property type="molecule type" value="Genomic_DNA"/>
</dbReference>
<evidence type="ECO:0000256" key="5">
    <source>
        <dbReference type="ARBA" id="ARBA00023034"/>
    </source>
</evidence>
<evidence type="ECO:0000256" key="6">
    <source>
        <dbReference type="SAM" id="Phobius"/>
    </source>
</evidence>
<dbReference type="Proteomes" id="UP000197138">
    <property type="component" value="Unassembled WGS sequence"/>
</dbReference>
<dbReference type="STRING" id="22663.A0A218WEP0"/>
<evidence type="ECO:0000313" key="10">
    <source>
        <dbReference type="Proteomes" id="UP000197138"/>
    </source>
</evidence>
<keyword evidence="6" id="KW-0812">Transmembrane</keyword>
<dbReference type="PANTHER" id="PTHR11062">
    <property type="entry name" value="EXOSTOSIN HEPARAN SULFATE GLYCOSYLTRANSFERASE -RELATED"/>
    <property type="match status" value="1"/>
</dbReference>
<evidence type="ECO:0000256" key="2">
    <source>
        <dbReference type="ARBA" id="ARBA00010271"/>
    </source>
</evidence>
<comment type="similarity">
    <text evidence="2">Belongs to the glycosyltransferase 47 family.</text>
</comment>
<keyword evidence="6" id="KW-1133">Transmembrane helix</keyword>
<feature type="transmembrane region" description="Helical" evidence="6">
    <location>
        <begin position="16"/>
        <end position="35"/>
    </location>
</feature>
<dbReference type="Proteomes" id="UP000233551">
    <property type="component" value="Unassembled WGS sequence"/>
</dbReference>
<evidence type="ECO:0000256" key="4">
    <source>
        <dbReference type="ARBA" id="ARBA00022968"/>
    </source>
</evidence>
<keyword evidence="3" id="KW-0328">Glycosyltransferase</keyword>
<accession>A0A218WEP0</accession>
<evidence type="ECO:0000313" key="9">
    <source>
        <dbReference type="EMBL" id="PKI47005.1"/>
    </source>
</evidence>
<evidence type="ECO:0000256" key="3">
    <source>
        <dbReference type="ARBA" id="ARBA00022676"/>
    </source>
</evidence>
<evidence type="ECO:0000256" key="1">
    <source>
        <dbReference type="ARBA" id="ARBA00004323"/>
    </source>
</evidence>
<gene>
    <name evidence="8" type="ORF">CDL15_Pgr013140</name>
    <name evidence="9" type="ORF">CRG98_032630</name>
</gene>
<dbReference type="InterPro" id="IPR040911">
    <property type="entry name" value="Exostosin_GT47"/>
</dbReference>
<reference evidence="9 11" key="3">
    <citation type="submission" date="2017-11" db="EMBL/GenBank/DDBJ databases">
        <title>De-novo sequencing of pomegranate (Punica granatum L.) genome.</title>
        <authorList>
            <person name="Akparov Z."/>
            <person name="Amiraslanov A."/>
            <person name="Hajiyeva S."/>
            <person name="Abbasov M."/>
            <person name="Kaur K."/>
            <person name="Hamwieh A."/>
            <person name="Solovyev V."/>
            <person name="Salamov A."/>
            <person name="Braich B."/>
            <person name="Kosarev P."/>
            <person name="Mahmoud A."/>
            <person name="Hajiyev E."/>
            <person name="Babayeva S."/>
            <person name="Izzatullayeva V."/>
            <person name="Mammadov A."/>
            <person name="Mammadov A."/>
            <person name="Sharifova S."/>
            <person name="Ojaghi J."/>
            <person name="Eynullazada K."/>
            <person name="Bayramov B."/>
            <person name="Abdulazimova A."/>
            <person name="Shahmuradov I."/>
        </authorList>
    </citation>
    <scope>NUCLEOTIDE SEQUENCE [LARGE SCALE GENOMIC DNA]</scope>
    <source>
        <strain evidence="9">AG2017</strain>
        <strain evidence="11">cv. AG2017</strain>
        <tissue evidence="9">Leaf</tissue>
    </source>
</reference>
<keyword evidence="4" id="KW-0735">Signal-anchor</keyword>